<dbReference type="PANTHER" id="PTHR47618:SF2">
    <property type="entry name" value="CYCLIC-DI-AMP PHOSPHODIESTERASE GDPP"/>
    <property type="match status" value="1"/>
</dbReference>
<dbReference type="InterPro" id="IPR001667">
    <property type="entry name" value="DDH_dom"/>
</dbReference>
<dbReference type="Pfam" id="PF01368">
    <property type="entry name" value="DHH"/>
    <property type="match status" value="1"/>
</dbReference>
<dbReference type="EMBL" id="LQZP01000216">
    <property type="protein sequence ID" value="KXT91400.1"/>
    <property type="molecule type" value="Genomic_DNA"/>
</dbReference>
<dbReference type="PATRIC" id="fig|1303.81.peg.1018"/>
<dbReference type="InterPro" id="IPR000160">
    <property type="entry name" value="GGDEF_dom"/>
</dbReference>
<dbReference type="Proteomes" id="UP000070053">
    <property type="component" value="Unassembled WGS sequence"/>
</dbReference>
<dbReference type="Pfam" id="PF24898">
    <property type="entry name" value="GGDEF_GdpP"/>
    <property type="match status" value="1"/>
</dbReference>
<dbReference type="InterPro" id="IPR051319">
    <property type="entry name" value="Oligoribo/pAp-PDE_c-di-AMP_PDE"/>
</dbReference>
<dbReference type="PROSITE" id="PS50887">
    <property type="entry name" value="GGDEF"/>
    <property type="match status" value="1"/>
</dbReference>
<name>A0A139PMH0_STROR</name>
<evidence type="ECO:0000313" key="3">
    <source>
        <dbReference type="Proteomes" id="UP000070053"/>
    </source>
</evidence>
<accession>A0A139PMH0</accession>
<feature type="domain" description="GGDEF" evidence="1">
    <location>
        <begin position="89"/>
        <end position="217"/>
    </location>
</feature>
<proteinExistence type="predicted"/>
<protein>
    <submittedName>
        <fullName evidence="2">Phosphoesterase, DHH family protein</fullName>
    </submittedName>
</protein>
<reference evidence="2 3" key="1">
    <citation type="submission" date="2016-01" db="EMBL/GenBank/DDBJ databases">
        <title>Highly variable Streptococcus oralis are common among viridans streptococci isolated from primates.</title>
        <authorList>
            <person name="Denapaite D."/>
            <person name="Rieger M."/>
            <person name="Koendgen S."/>
            <person name="Brueckner R."/>
            <person name="Ochigava I."/>
            <person name="Kappeler P."/>
            <person name="Maetz-Rensing K."/>
            <person name="Leendertz F."/>
            <person name="Hakenbeck R."/>
        </authorList>
    </citation>
    <scope>NUCLEOTIDE SEQUENCE [LARGE SCALE GENOMIC DNA]</scope>
    <source>
        <strain evidence="2 3">DD21</strain>
    </source>
</reference>
<comment type="caution">
    <text evidence="2">The sequence shown here is derived from an EMBL/GenBank/DDBJ whole genome shotgun (WGS) entry which is preliminary data.</text>
</comment>
<dbReference type="InterPro" id="IPR038763">
    <property type="entry name" value="DHH_sf"/>
</dbReference>
<dbReference type="AlphaFoldDB" id="A0A139PMH0"/>
<dbReference type="SUPFAM" id="SSF64182">
    <property type="entry name" value="DHH phosphoesterases"/>
    <property type="match status" value="1"/>
</dbReference>
<sequence>MPVGVLKLDLSSGEVEWFNPYAELILTTEEGEIDVDLIQTIIKASVGNPGSYANLGETRYAVHMDKVSGVLYFFDVSGEYEATVELVTSRPVIGVISVDNYDDLEDATSESDISHINSFVANFVSEFAGQYAMFSRRVGMDRFYLFTDYTVLEDLMNDKFSVIDAFREESKQRQLPLTLSMGFSYGDGNHDEIGKVALRNLNLAEVRGGDQVVVKENDETKNPVYFGGGSAASVKRTRTRTRAMMTAISDKIRSVDQVFVVGHKNLDMDALGSAVGMQLFASNITENSYAVYDVEQMSPDIERAVNFLGKEGVTKLLPLTDAMKLVTNRSLLILVDHSKTALTLSKDFYELFTQTIVIDHHRRDQDFPENAVITYIESGASSASELVTELIQFQNSKKNRLSRMQASVLMAGMMLDTKNFTSRVTSRTFDVASYLRTRGSDSIAIQEIAATDFEEYREVNELILQGRKLGSDILIAQAKDSTTYDTVVISKAADSMLAMSGIEASFVLAKIHKDLSPSRLEVVVKSMCNALWKSWVVEVTLI</sequence>
<gene>
    <name evidence="2" type="ORF">SORDD21_00823</name>
</gene>
<dbReference type="Gene3D" id="3.30.450.20">
    <property type="entry name" value="PAS domain"/>
    <property type="match status" value="1"/>
</dbReference>
<dbReference type="PANTHER" id="PTHR47618">
    <property type="entry name" value="BIFUNCTIONAL OLIGORIBONUCLEASE AND PAP PHOSPHATASE NRNA"/>
    <property type="match status" value="1"/>
</dbReference>
<dbReference type="FunFam" id="3.90.1640.10:FF:000005">
    <property type="entry name" value="Cyclic-di-AMP phosphodiesterase"/>
    <property type="match status" value="1"/>
</dbReference>
<organism evidence="2 3">
    <name type="scientific">Streptococcus oralis</name>
    <dbReference type="NCBI Taxonomy" id="1303"/>
    <lineage>
        <taxon>Bacteria</taxon>
        <taxon>Bacillati</taxon>
        <taxon>Bacillota</taxon>
        <taxon>Bacilli</taxon>
        <taxon>Lactobacillales</taxon>
        <taxon>Streptococcaceae</taxon>
        <taxon>Streptococcus</taxon>
    </lineage>
</organism>
<dbReference type="Gene3D" id="3.90.1640.10">
    <property type="entry name" value="inorganic pyrophosphatase (n-terminal core)"/>
    <property type="match status" value="1"/>
</dbReference>
<evidence type="ECO:0000259" key="1">
    <source>
        <dbReference type="PROSITE" id="PS50887"/>
    </source>
</evidence>
<evidence type="ECO:0000313" key="2">
    <source>
        <dbReference type="EMBL" id="KXT91400.1"/>
    </source>
</evidence>